<dbReference type="InterPro" id="IPR029039">
    <property type="entry name" value="Flavoprotein-like_sf"/>
</dbReference>
<reference evidence="5" key="1">
    <citation type="journal article" date="2017" name="Appl. Environ. Microbiol.">
        <title>Genomic analysis of Calderihabitans maritimus KKC1, a thermophilic hydrogenogenic carboxydotrophic bacterium isolated from marine sediment.</title>
        <authorList>
            <person name="Omae K."/>
            <person name="Yoneda Y."/>
            <person name="Fukuyama Y."/>
            <person name="Yoshida T."/>
            <person name="Sako Y."/>
        </authorList>
    </citation>
    <scope>NUCLEOTIDE SEQUENCE [LARGE SCALE GENOMIC DNA]</scope>
    <source>
        <strain evidence="5">KKC1</strain>
    </source>
</reference>
<protein>
    <submittedName>
        <fullName evidence="4">NADPH-dependent FMN reductase</fullName>
    </submittedName>
</protein>
<proteinExistence type="predicted"/>
<dbReference type="Pfam" id="PF03358">
    <property type="entry name" value="FMN_red"/>
    <property type="match status" value="1"/>
</dbReference>
<comment type="caution">
    <text evidence="4">The sequence shown here is derived from an EMBL/GenBank/DDBJ whole genome shotgun (WGS) entry which is preliminary data.</text>
</comment>
<keyword evidence="5" id="KW-1185">Reference proteome</keyword>
<dbReference type="Proteomes" id="UP000197032">
    <property type="component" value="Unassembled WGS sequence"/>
</dbReference>
<sequence length="211" mass="22982">MKLLAVNGSPNPKGITQALLKQIVKAAAQEDSIINLRDYTILPCLGCRSCVKTNVCIRNDDWSKVVASLAEADLLVIGFPTYYGAALGLNALTHNFLERWFSLRHRGFKLKARKAIAVVVSGEGHAEFGLQSIKTFLEVYHGMELADSVTAEGVTPCYLCGQGETCVLSCVRARHGEDVVITADLIPSLERQPEVVDKAIEIGRKIKTGQI</sequence>
<accession>A0A1Z5HN63</accession>
<dbReference type="PANTHER" id="PTHR43278:SF1">
    <property type="entry name" value="IRON-SULFUR FLAVOPROTEIN MJ1083"/>
    <property type="match status" value="1"/>
</dbReference>
<evidence type="ECO:0000256" key="2">
    <source>
        <dbReference type="ARBA" id="ARBA00022643"/>
    </source>
</evidence>
<dbReference type="RefSeq" id="WP_088552562.1">
    <property type="nucleotide sequence ID" value="NZ_BDGJ01000002.1"/>
</dbReference>
<dbReference type="InterPro" id="IPR005025">
    <property type="entry name" value="FMN_Rdtase-like_dom"/>
</dbReference>
<name>A0A1Z5HN63_9FIRM</name>
<evidence type="ECO:0000259" key="3">
    <source>
        <dbReference type="Pfam" id="PF03358"/>
    </source>
</evidence>
<evidence type="ECO:0000313" key="5">
    <source>
        <dbReference type="Proteomes" id="UP000197032"/>
    </source>
</evidence>
<gene>
    <name evidence="4" type="ORF">KKC1_01210</name>
</gene>
<dbReference type="InterPro" id="IPR051796">
    <property type="entry name" value="ISF_SsuE-like"/>
</dbReference>
<evidence type="ECO:0000313" key="4">
    <source>
        <dbReference type="EMBL" id="GAW90959.1"/>
    </source>
</evidence>
<keyword evidence="1" id="KW-0285">Flavoprotein</keyword>
<keyword evidence="2" id="KW-0288">FMN</keyword>
<feature type="domain" description="NADPH-dependent FMN reductase-like" evidence="3">
    <location>
        <begin position="1"/>
        <end position="145"/>
    </location>
</feature>
<dbReference type="Gene3D" id="3.40.50.360">
    <property type="match status" value="1"/>
</dbReference>
<dbReference type="AlphaFoldDB" id="A0A1Z5HN63"/>
<dbReference type="OrthoDB" id="9790975at2"/>
<dbReference type="SUPFAM" id="SSF52218">
    <property type="entry name" value="Flavoproteins"/>
    <property type="match status" value="1"/>
</dbReference>
<dbReference type="EMBL" id="BDGJ01000002">
    <property type="protein sequence ID" value="GAW90959.1"/>
    <property type="molecule type" value="Genomic_DNA"/>
</dbReference>
<dbReference type="GO" id="GO:0016491">
    <property type="term" value="F:oxidoreductase activity"/>
    <property type="evidence" value="ECO:0007669"/>
    <property type="project" value="InterPro"/>
</dbReference>
<dbReference type="PANTHER" id="PTHR43278">
    <property type="entry name" value="NAD(P)H-DEPENDENT FMN-CONTAINING OXIDOREDUCTASE YWQN-RELATED"/>
    <property type="match status" value="1"/>
</dbReference>
<evidence type="ECO:0000256" key="1">
    <source>
        <dbReference type="ARBA" id="ARBA00022630"/>
    </source>
</evidence>
<organism evidence="4 5">
    <name type="scientific">Calderihabitans maritimus</name>
    <dbReference type="NCBI Taxonomy" id="1246530"/>
    <lineage>
        <taxon>Bacteria</taxon>
        <taxon>Bacillati</taxon>
        <taxon>Bacillota</taxon>
        <taxon>Clostridia</taxon>
        <taxon>Neomoorellales</taxon>
        <taxon>Calderihabitantaceae</taxon>
        <taxon>Calderihabitans</taxon>
    </lineage>
</organism>